<dbReference type="Pfam" id="PF13483">
    <property type="entry name" value="Lactamase_B_3"/>
    <property type="match status" value="1"/>
</dbReference>
<gene>
    <name evidence="2" type="ORF">SAMN04487992_103231</name>
</gene>
<dbReference type="SMART" id="SM00849">
    <property type="entry name" value="Lactamase_B"/>
    <property type="match status" value="1"/>
</dbReference>
<organism evidence="2 3">
    <name type="scientific">Cellulophaga baltica</name>
    <dbReference type="NCBI Taxonomy" id="76594"/>
    <lineage>
        <taxon>Bacteria</taxon>
        <taxon>Pseudomonadati</taxon>
        <taxon>Bacteroidota</taxon>
        <taxon>Flavobacteriia</taxon>
        <taxon>Flavobacteriales</taxon>
        <taxon>Flavobacteriaceae</taxon>
        <taxon>Cellulophaga</taxon>
    </lineage>
</organism>
<accession>A0A1G7FFP7</accession>
<dbReference type="InterPro" id="IPR036866">
    <property type="entry name" value="RibonucZ/Hydroxyglut_hydro"/>
</dbReference>
<name>A0A1G7FFP7_9FLAO</name>
<dbReference type="PANTHER" id="PTHR43546">
    <property type="entry name" value="UPF0173 METAL-DEPENDENT HYDROLASE MJ1163-RELATED"/>
    <property type="match status" value="1"/>
</dbReference>
<dbReference type="Gene3D" id="3.60.15.10">
    <property type="entry name" value="Ribonuclease Z/Hydroxyacylglutathione hydrolase-like"/>
    <property type="match status" value="1"/>
</dbReference>
<evidence type="ECO:0000313" key="3">
    <source>
        <dbReference type="Proteomes" id="UP000182114"/>
    </source>
</evidence>
<sequence length="316" mass="35908">MLNTAIKKSVIKIMSSKTMFFGFLFLGLQYASSQELKLKYFGGAGWEMTDGKTTILVDPYLSRVKLGDSPANSKEDPRKNYYESDYFQSDTVVINTHITKADYILVHHSHLDHLGDVPYIAKKTGAKVIAAETSCAILRAYGVPEEQLLTVRGGEDYQFDEFSVKVVPSIHSALNDKHYFDARTHEKELKAPLKLEDFIEGGSLMFYVRFNEHKILTAGSMNFLEKEVQGLTPDILLPGVNFSRLEIYKYTERLLKATNFPKTIIPTHWDNFRVPYGYSQEQAIDKKIKPFIEEVKAVSPDAKIIVPVHLETITIK</sequence>
<dbReference type="AlphaFoldDB" id="A0A1G7FFP7"/>
<proteinExistence type="predicted"/>
<dbReference type="SUPFAM" id="SSF56281">
    <property type="entry name" value="Metallo-hydrolase/oxidoreductase"/>
    <property type="match status" value="1"/>
</dbReference>
<evidence type="ECO:0000313" key="2">
    <source>
        <dbReference type="EMBL" id="SDE74719.1"/>
    </source>
</evidence>
<dbReference type="Proteomes" id="UP000182114">
    <property type="component" value="Unassembled WGS sequence"/>
</dbReference>
<reference evidence="3" key="1">
    <citation type="submission" date="2016-10" db="EMBL/GenBank/DDBJ databases">
        <authorList>
            <person name="Varghese N."/>
            <person name="Submissions S."/>
        </authorList>
    </citation>
    <scope>NUCLEOTIDE SEQUENCE [LARGE SCALE GENOMIC DNA]</scope>
    <source>
        <strain evidence="3">DSM 24729</strain>
    </source>
</reference>
<keyword evidence="3" id="KW-1185">Reference proteome</keyword>
<dbReference type="InterPro" id="IPR050114">
    <property type="entry name" value="UPF0173_UPF0282_UlaG_hydrolase"/>
</dbReference>
<protein>
    <submittedName>
        <fullName evidence="2">L-ascorbate metabolism protein UlaG, beta-lactamase superfamily</fullName>
    </submittedName>
</protein>
<evidence type="ECO:0000259" key="1">
    <source>
        <dbReference type="SMART" id="SM00849"/>
    </source>
</evidence>
<dbReference type="InterPro" id="IPR001279">
    <property type="entry name" value="Metallo-B-lactamas"/>
</dbReference>
<dbReference type="PANTHER" id="PTHR43546:SF3">
    <property type="entry name" value="UPF0173 METAL-DEPENDENT HYDROLASE MJ1163"/>
    <property type="match status" value="1"/>
</dbReference>
<dbReference type="EMBL" id="FNBD01000003">
    <property type="protein sequence ID" value="SDE74719.1"/>
    <property type="molecule type" value="Genomic_DNA"/>
</dbReference>
<feature type="domain" description="Metallo-beta-lactamase" evidence="1">
    <location>
        <begin position="42"/>
        <end position="268"/>
    </location>
</feature>